<dbReference type="EMBL" id="QZJF01000017">
    <property type="protein sequence ID" value="RJR26933.1"/>
    <property type="molecule type" value="Genomic_DNA"/>
</dbReference>
<reference evidence="2 3" key="1">
    <citation type="journal article" date="2017" name="ISME J.">
        <title>Energy and carbon metabolisms in a deep terrestrial subsurface fluid microbial community.</title>
        <authorList>
            <person name="Momper L."/>
            <person name="Jungbluth S.P."/>
            <person name="Lee M.D."/>
            <person name="Amend J.P."/>
        </authorList>
    </citation>
    <scope>NUCLEOTIDE SEQUENCE [LARGE SCALE GENOMIC DNA]</scope>
    <source>
        <strain evidence="2">SURF_46</strain>
    </source>
</reference>
<comment type="caution">
    <text evidence="2">The sequence shown here is derived from an EMBL/GenBank/DDBJ whole genome shotgun (WGS) entry which is preliminary data.</text>
</comment>
<dbReference type="Gene3D" id="1.25.40.10">
    <property type="entry name" value="Tetratricopeptide repeat domain"/>
    <property type="match status" value="1"/>
</dbReference>
<dbReference type="AlphaFoldDB" id="A0A3A4ZCF1"/>
<dbReference type="Proteomes" id="UP000265540">
    <property type="component" value="Unassembled WGS sequence"/>
</dbReference>
<proteinExistence type="predicted"/>
<dbReference type="PROSITE" id="PS50005">
    <property type="entry name" value="TPR"/>
    <property type="match status" value="1"/>
</dbReference>
<dbReference type="InterPro" id="IPR019734">
    <property type="entry name" value="TPR_rpt"/>
</dbReference>
<accession>A0A3A4ZCF1</accession>
<evidence type="ECO:0000313" key="2">
    <source>
        <dbReference type="EMBL" id="RJR26933.1"/>
    </source>
</evidence>
<name>A0A3A4ZCF1_UNCKA</name>
<gene>
    <name evidence="2" type="ORF">C4561_04105</name>
</gene>
<keyword evidence="1" id="KW-0802">TPR repeat</keyword>
<sequence>MKKLLLTMLVMFVGFYMIKYFSSVYSADVAFEEGQKYMSAGDYETALLKANKSIRLNPMEPNYYRGRAKVYLAYLVEVNNRDSQKILKQAALEDLKTAYSLNPHNLVTIRNSIPLYYFLAAEDLTRPGNEDNVDEEFLPETIYFYKLVKDISPDDVGVYVLLAKYEKRLGLFEAYQESVEKVRELRPDLLEWHESFK</sequence>
<dbReference type="SUPFAM" id="SSF48452">
    <property type="entry name" value="TPR-like"/>
    <property type="match status" value="1"/>
</dbReference>
<dbReference type="InterPro" id="IPR011990">
    <property type="entry name" value="TPR-like_helical_dom_sf"/>
</dbReference>
<feature type="repeat" description="TPR" evidence="1">
    <location>
        <begin position="27"/>
        <end position="60"/>
    </location>
</feature>
<evidence type="ECO:0000313" key="3">
    <source>
        <dbReference type="Proteomes" id="UP000265540"/>
    </source>
</evidence>
<organism evidence="2 3">
    <name type="scientific">candidate division WWE3 bacterium</name>
    <dbReference type="NCBI Taxonomy" id="2053526"/>
    <lineage>
        <taxon>Bacteria</taxon>
        <taxon>Katanobacteria</taxon>
    </lineage>
</organism>
<protein>
    <submittedName>
        <fullName evidence="2">Uncharacterized protein</fullName>
    </submittedName>
</protein>
<evidence type="ECO:0000256" key="1">
    <source>
        <dbReference type="PROSITE-ProRule" id="PRU00339"/>
    </source>
</evidence>